<proteinExistence type="predicted"/>
<name>A0A2I0TLC7_LIMLA</name>
<dbReference type="AlphaFoldDB" id="A0A2I0TLC7"/>
<sequence>MAAVEMGLTGLAPTLLLERLPDTVHQLMLRDTMLYKSSHHNEKDQQQFHPVPSTNWNPEQIAQTGQQLGMALGGFLWKQYLSNAHGPPV</sequence>
<evidence type="ECO:0000313" key="2">
    <source>
        <dbReference type="EMBL" id="PKU34596.1"/>
    </source>
</evidence>
<dbReference type="Proteomes" id="UP000233556">
    <property type="component" value="Unassembled WGS sequence"/>
</dbReference>
<reference evidence="3" key="1">
    <citation type="submission" date="2017-11" db="EMBL/GenBank/DDBJ databases">
        <authorList>
            <person name="Lima N.C."/>
            <person name="Parody-Merino A.M."/>
            <person name="Battley P.F."/>
            <person name="Fidler A.E."/>
            <person name="Prosdocimi F."/>
        </authorList>
    </citation>
    <scope>NUCLEOTIDE SEQUENCE [LARGE SCALE GENOMIC DNA]</scope>
</reference>
<reference evidence="3" key="2">
    <citation type="submission" date="2017-12" db="EMBL/GenBank/DDBJ databases">
        <title>Genome sequence of the Bar-tailed Godwit (Limosa lapponica baueri).</title>
        <authorList>
            <person name="Lima N.C.B."/>
            <person name="Parody-Merino A.M."/>
            <person name="Battley P.F."/>
            <person name="Fidler A.E."/>
            <person name="Prosdocimi F."/>
        </authorList>
    </citation>
    <scope>NUCLEOTIDE SEQUENCE [LARGE SCALE GENOMIC DNA]</scope>
</reference>
<keyword evidence="3" id="KW-1185">Reference proteome</keyword>
<accession>A0A2I0TLC7</accession>
<protein>
    <submittedName>
        <fullName evidence="2">Uncharacterized protein</fullName>
    </submittedName>
</protein>
<feature type="region of interest" description="Disordered" evidence="1">
    <location>
        <begin position="39"/>
        <end position="58"/>
    </location>
</feature>
<gene>
    <name evidence="2" type="ORF">llap_15099</name>
</gene>
<evidence type="ECO:0000256" key="1">
    <source>
        <dbReference type="SAM" id="MobiDB-lite"/>
    </source>
</evidence>
<dbReference type="EMBL" id="KZ508966">
    <property type="protein sequence ID" value="PKU34596.1"/>
    <property type="molecule type" value="Genomic_DNA"/>
</dbReference>
<organism evidence="2 3">
    <name type="scientific">Limosa lapponica baueri</name>
    <dbReference type="NCBI Taxonomy" id="1758121"/>
    <lineage>
        <taxon>Eukaryota</taxon>
        <taxon>Metazoa</taxon>
        <taxon>Chordata</taxon>
        <taxon>Craniata</taxon>
        <taxon>Vertebrata</taxon>
        <taxon>Euteleostomi</taxon>
        <taxon>Archelosauria</taxon>
        <taxon>Archosauria</taxon>
        <taxon>Dinosauria</taxon>
        <taxon>Saurischia</taxon>
        <taxon>Theropoda</taxon>
        <taxon>Coelurosauria</taxon>
        <taxon>Aves</taxon>
        <taxon>Neognathae</taxon>
        <taxon>Neoaves</taxon>
        <taxon>Charadriiformes</taxon>
        <taxon>Scolopacidae</taxon>
        <taxon>Limosa</taxon>
    </lineage>
</organism>
<evidence type="ECO:0000313" key="3">
    <source>
        <dbReference type="Proteomes" id="UP000233556"/>
    </source>
</evidence>